<dbReference type="PANTHER" id="PTHR30411:SF0">
    <property type="entry name" value="CYS-TRNA(PRO)_CYS-TRNA(CYS) DEACYLASE YBAK"/>
    <property type="match status" value="1"/>
</dbReference>
<organism evidence="6 7">
    <name type="scientific">Catonella morbi ATCC 51271</name>
    <dbReference type="NCBI Taxonomy" id="592026"/>
    <lineage>
        <taxon>Bacteria</taxon>
        <taxon>Bacillati</taxon>
        <taxon>Bacillota</taxon>
        <taxon>Clostridia</taxon>
        <taxon>Lachnospirales</taxon>
        <taxon>Lachnospiraceae</taxon>
        <taxon>Catonella</taxon>
    </lineage>
</organism>
<dbReference type="GO" id="GO:0006412">
    <property type="term" value="P:translation"/>
    <property type="evidence" value="ECO:0007669"/>
    <property type="project" value="UniProtKB-KW"/>
</dbReference>
<dbReference type="CDD" id="cd00002">
    <property type="entry name" value="YbaK_deacylase"/>
    <property type="match status" value="1"/>
</dbReference>
<dbReference type="eggNOG" id="COG2606">
    <property type="taxonomic scope" value="Bacteria"/>
</dbReference>
<gene>
    <name evidence="6" type="ORF">GCWU0000282_003042</name>
</gene>
<proteinExistence type="inferred from homology"/>
<evidence type="ECO:0000256" key="3">
    <source>
        <dbReference type="ARBA" id="ARBA00023239"/>
    </source>
</evidence>
<dbReference type="HOGENOM" id="CLU_094875_3_0_9"/>
<evidence type="ECO:0000259" key="5">
    <source>
        <dbReference type="Pfam" id="PF04073"/>
    </source>
</evidence>
<evidence type="ECO:0000256" key="1">
    <source>
        <dbReference type="ARBA" id="ARBA00009798"/>
    </source>
</evidence>
<dbReference type="InterPro" id="IPR036754">
    <property type="entry name" value="YbaK/aa-tRNA-synt-asso_dom_sf"/>
</dbReference>
<evidence type="ECO:0000313" key="7">
    <source>
        <dbReference type="Proteomes" id="UP000018227"/>
    </source>
</evidence>
<dbReference type="SUPFAM" id="SSF55826">
    <property type="entry name" value="YbaK/ProRS associated domain"/>
    <property type="match status" value="1"/>
</dbReference>
<accession>V2Z4A5</accession>
<dbReference type="GO" id="GO:0002161">
    <property type="term" value="F:aminoacyl-tRNA deacylase activity"/>
    <property type="evidence" value="ECO:0007669"/>
    <property type="project" value="InterPro"/>
</dbReference>
<feature type="domain" description="YbaK/aminoacyl-tRNA synthetase-associated" evidence="5">
    <location>
        <begin position="35"/>
        <end position="148"/>
    </location>
</feature>
<dbReference type="STRING" id="592026.GCWU0000282_003042"/>
<dbReference type="Gene3D" id="3.90.960.10">
    <property type="entry name" value="YbaK/aminoacyl-tRNA synthetase-associated domain"/>
    <property type="match status" value="1"/>
</dbReference>
<comment type="caution">
    <text evidence="6">The sequence shown here is derived from an EMBL/GenBank/DDBJ whole genome shotgun (WGS) entry which is preliminary data.</text>
</comment>
<dbReference type="Proteomes" id="UP000018227">
    <property type="component" value="Unassembled WGS sequence"/>
</dbReference>
<sequence>MSKHEEKTNVMRVLDSKKVEYTSHCYVDTPTTNGVEVAKILGQNPADVFKTLVTTSKSGTNYVFVIPVEEELDLKKAAKAAGEKSVEMLKSKELLPLTGYVHGGCSPIGMKKPFKTFIDKSAENRDIIIFSAGKIGYQVEMKLSDLSKVIDFSLDDLTI</sequence>
<dbReference type="PANTHER" id="PTHR30411">
    <property type="entry name" value="CYTOPLASMIC PROTEIN"/>
    <property type="match status" value="1"/>
</dbReference>
<name>V2Z4A5_9FIRM</name>
<protein>
    <recommendedName>
        <fullName evidence="4">Cys-tRNA(Pro)/Cys-tRNA(Cys) deacylase</fullName>
        <ecNumber evidence="4">4.2.-.-</ecNumber>
    </recommendedName>
</protein>
<evidence type="ECO:0000313" key="6">
    <source>
        <dbReference type="EMBL" id="ESL01745.1"/>
    </source>
</evidence>
<dbReference type="AlphaFoldDB" id="V2Z4A5"/>
<reference evidence="6 7" key="1">
    <citation type="submission" date="2013-06" db="EMBL/GenBank/DDBJ databases">
        <authorList>
            <person name="Weinstock G."/>
            <person name="Sodergren E."/>
            <person name="Clifton S."/>
            <person name="Fulton L."/>
            <person name="Fulton B."/>
            <person name="Courtney L."/>
            <person name="Fronick C."/>
            <person name="Harrison M."/>
            <person name="Strong C."/>
            <person name="Farmer C."/>
            <person name="Delahaunty K."/>
            <person name="Markovic C."/>
            <person name="Hall O."/>
            <person name="Minx P."/>
            <person name="Tomlinson C."/>
            <person name="Mitreva M."/>
            <person name="Nelson J."/>
            <person name="Hou S."/>
            <person name="Wollam A."/>
            <person name="Pepin K.H."/>
            <person name="Johnson M."/>
            <person name="Bhonagiri V."/>
            <person name="Nash W.E."/>
            <person name="Warren W."/>
            <person name="Chinwalla A."/>
            <person name="Mardis E.R."/>
            <person name="Wilson R.K."/>
        </authorList>
    </citation>
    <scope>NUCLEOTIDE SEQUENCE [LARGE SCALE GENOMIC DNA]</scope>
    <source>
        <strain evidence="6 7">ATCC 51271</strain>
    </source>
</reference>
<evidence type="ECO:0000256" key="4">
    <source>
        <dbReference type="PIRNR" id="PIRNR006181"/>
    </source>
</evidence>
<dbReference type="EMBL" id="ACIL03000020">
    <property type="protein sequence ID" value="ESL01745.1"/>
    <property type="molecule type" value="Genomic_DNA"/>
</dbReference>
<dbReference type="GO" id="GO:0016829">
    <property type="term" value="F:lyase activity"/>
    <property type="evidence" value="ECO:0007669"/>
    <property type="project" value="UniProtKB-KW"/>
</dbReference>
<dbReference type="EC" id="4.2.-.-" evidence="4"/>
<keyword evidence="7" id="KW-1185">Reference proteome</keyword>
<dbReference type="NCBIfam" id="TIGR00011">
    <property type="entry name" value="YbaK_EbsC"/>
    <property type="match status" value="1"/>
</dbReference>
<dbReference type="InterPro" id="IPR004369">
    <property type="entry name" value="Prolyl-tRNA_editing_YbaK/EbsC"/>
</dbReference>
<dbReference type="PIRSF" id="PIRSF006181">
    <property type="entry name" value="EbsC_YbaK"/>
    <property type="match status" value="1"/>
</dbReference>
<keyword evidence="2 4" id="KW-0648">Protein biosynthesis</keyword>
<dbReference type="InterPro" id="IPR007214">
    <property type="entry name" value="YbaK/aa-tRNA-synth-assoc-dom"/>
</dbReference>
<keyword evidence="3 4" id="KW-0456">Lyase</keyword>
<dbReference type="Pfam" id="PF04073">
    <property type="entry name" value="tRNA_edit"/>
    <property type="match status" value="1"/>
</dbReference>
<dbReference type="OrthoDB" id="9809296at2"/>
<comment type="similarity">
    <text evidence="1 4">Belongs to the prolyl-tRNA editing family. YbaK/EbsC subfamily.</text>
</comment>
<evidence type="ECO:0000256" key="2">
    <source>
        <dbReference type="ARBA" id="ARBA00022917"/>
    </source>
</evidence>
<dbReference type="RefSeq" id="WP_023355884.1">
    <property type="nucleotide sequence ID" value="NZ_KI535370.1"/>
</dbReference>